<dbReference type="AlphaFoldDB" id="X6M4D2"/>
<proteinExistence type="predicted"/>
<dbReference type="EMBL" id="ASPP01025146">
    <property type="protein sequence ID" value="ETO08327.1"/>
    <property type="molecule type" value="Genomic_DNA"/>
</dbReference>
<protein>
    <submittedName>
        <fullName evidence="1">Uncharacterized protein</fullName>
    </submittedName>
</protein>
<reference evidence="1 2" key="1">
    <citation type="journal article" date="2013" name="Curr. Biol.">
        <title>The Genome of the Foraminiferan Reticulomyxa filosa.</title>
        <authorList>
            <person name="Glockner G."/>
            <person name="Hulsmann N."/>
            <person name="Schleicher M."/>
            <person name="Noegel A.A."/>
            <person name="Eichinger L."/>
            <person name="Gallinger C."/>
            <person name="Pawlowski J."/>
            <person name="Sierra R."/>
            <person name="Euteneuer U."/>
            <person name="Pillet L."/>
            <person name="Moustafa A."/>
            <person name="Platzer M."/>
            <person name="Groth M."/>
            <person name="Szafranski K."/>
            <person name="Schliwa M."/>
        </authorList>
    </citation>
    <scope>NUCLEOTIDE SEQUENCE [LARGE SCALE GENOMIC DNA]</scope>
</reference>
<accession>X6M4D2</accession>
<organism evidence="1 2">
    <name type="scientific">Reticulomyxa filosa</name>
    <dbReference type="NCBI Taxonomy" id="46433"/>
    <lineage>
        <taxon>Eukaryota</taxon>
        <taxon>Sar</taxon>
        <taxon>Rhizaria</taxon>
        <taxon>Retaria</taxon>
        <taxon>Foraminifera</taxon>
        <taxon>Monothalamids</taxon>
        <taxon>Reticulomyxidae</taxon>
        <taxon>Reticulomyxa</taxon>
    </lineage>
</organism>
<sequence>MLDQILRELDNAYFEGIIKPNQISGCCPSSEAQLMSFADATKNNQFVIPVGYSYMWVVSKGTPSQILENCVKEWVEEDLKTVEMTNRNNREEWVNIFKYLDTKMSAYDTRHMVCCCRCCFCNKLLNEWRLSENFRCAAHWWAKRRLADKLHKLCEQHFTTQTEELEAEQILGWNRFNNRVKGLETDVQLGDHI</sequence>
<name>X6M4D2_RETFI</name>
<gene>
    <name evidence="1" type="ORF">RFI_29061</name>
</gene>
<keyword evidence="2" id="KW-1185">Reference proteome</keyword>
<dbReference type="Proteomes" id="UP000023152">
    <property type="component" value="Unassembled WGS sequence"/>
</dbReference>
<evidence type="ECO:0000313" key="1">
    <source>
        <dbReference type="EMBL" id="ETO08327.1"/>
    </source>
</evidence>
<evidence type="ECO:0000313" key="2">
    <source>
        <dbReference type="Proteomes" id="UP000023152"/>
    </source>
</evidence>
<feature type="non-terminal residue" evidence="1">
    <location>
        <position position="193"/>
    </location>
</feature>
<comment type="caution">
    <text evidence="1">The sequence shown here is derived from an EMBL/GenBank/DDBJ whole genome shotgun (WGS) entry which is preliminary data.</text>
</comment>